<dbReference type="AlphaFoldDB" id="A0A3S4HTX0"/>
<evidence type="ECO:0000313" key="3">
    <source>
        <dbReference type="Proteomes" id="UP000281391"/>
    </source>
</evidence>
<organism evidence="2 3">
    <name type="scientific">Serratia odorifera</name>
    <dbReference type="NCBI Taxonomy" id="618"/>
    <lineage>
        <taxon>Bacteria</taxon>
        <taxon>Pseudomonadati</taxon>
        <taxon>Pseudomonadota</taxon>
        <taxon>Gammaproteobacteria</taxon>
        <taxon>Enterobacterales</taxon>
        <taxon>Yersiniaceae</taxon>
        <taxon>Serratia</taxon>
    </lineage>
</organism>
<evidence type="ECO:0000313" key="2">
    <source>
        <dbReference type="EMBL" id="VDZ65325.1"/>
    </source>
</evidence>
<evidence type="ECO:0000256" key="1">
    <source>
        <dbReference type="SAM" id="SignalP"/>
    </source>
</evidence>
<dbReference type="KEGG" id="sof:NCTC11214_05416"/>
<reference evidence="2 3" key="1">
    <citation type="submission" date="2018-12" db="EMBL/GenBank/DDBJ databases">
        <authorList>
            <consortium name="Pathogen Informatics"/>
        </authorList>
    </citation>
    <scope>NUCLEOTIDE SEQUENCE [LARGE SCALE GENOMIC DNA]</scope>
    <source>
        <strain evidence="2 3">NCTC11214</strain>
    </source>
</reference>
<proteinExistence type="predicted"/>
<keyword evidence="1" id="KW-0732">Signal</keyword>
<gene>
    <name evidence="2" type="ORF">NCTC11214_05416</name>
</gene>
<accession>A0A3S4HTX0</accession>
<feature type="chain" id="PRO_5018758748" description="Pili assembly chaperone N-terminal domain-containing protein" evidence="1">
    <location>
        <begin position="18"/>
        <end position="109"/>
    </location>
</feature>
<feature type="signal peptide" evidence="1">
    <location>
        <begin position="1"/>
        <end position="17"/>
    </location>
</feature>
<evidence type="ECO:0008006" key="4">
    <source>
        <dbReference type="Google" id="ProtNLM"/>
    </source>
</evidence>
<protein>
    <recommendedName>
        <fullName evidence="4">Pili assembly chaperone N-terminal domain-containing protein</fullName>
    </recommendedName>
</protein>
<name>A0A3S4HTX0_SEROD</name>
<dbReference type="Proteomes" id="UP000281391">
    <property type="component" value="Chromosome"/>
</dbReference>
<dbReference type="EMBL" id="LR134117">
    <property type="protein sequence ID" value="VDZ65325.1"/>
    <property type="molecule type" value="Genomic_DNA"/>
</dbReference>
<sequence length="109" mass="12288">MKGLLPWLLLLPFSVSAINVGTLTFAMDQHQTFVSKRVLNNNKSARIYQVAIRAVDRPGEQEVRSRPADGEMLYAPKQLIAASRTGRILQVFLSWPARQPRTLLSHFVS</sequence>